<dbReference type="GO" id="GO:0003723">
    <property type="term" value="F:RNA binding"/>
    <property type="evidence" value="ECO:0007669"/>
    <property type="project" value="UniProtKB-UniRule"/>
</dbReference>
<dbReference type="Gene3D" id="3.60.15.10">
    <property type="entry name" value="Ribonuclease Z/Hydroxyacylglutathione hydrolase-like"/>
    <property type="match status" value="1"/>
</dbReference>
<dbReference type="InterPro" id="IPR011108">
    <property type="entry name" value="RMMBL"/>
</dbReference>
<evidence type="ECO:0000256" key="9">
    <source>
        <dbReference type="HAMAP-Rule" id="MF_01491"/>
    </source>
</evidence>
<feature type="active site" description="Proton acceptor" evidence="10">
    <location>
        <position position="366"/>
    </location>
</feature>
<dbReference type="GO" id="GO:0008270">
    <property type="term" value="F:zinc ion binding"/>
    <property type="evidence" value="ECO:0007669"/>
    <property type="project" value="InterPro"/>
</dbReference>
<evidence type="ECO:0000256" key="8">
    <source>
        <dbReference type="ARBA" id="ARBA00022884"/>
    </source>
</evidence>
<dbReference type="InterPro" id="IPR036866">
    <property type="entry name" value="RibonucZ/Hydroxyglut_hydro"/>
</dbReference>
<dbReference type="Proteomes" id="UP000289326">
    <property type="component" value="Chromosome"/>
</dbReference>
<dbReference type="OrthoDB" id="9758375at2"/>
<keyword evidence="4 9" id="KW-0255">Endonuclease</keyword>
<dbReference type="InterPro" id="IPR004613">
    <property type="entry name" value="RNase_J"/>
</dbReference>
<feature type="compositionally biased region" description="Acidic residues" evidence="13">
    <location>
        <begin position="596"/>
        <end position="610"/>
    </location>
</feature>
<dbReference type="CDD" id="cd07714">
    <property type="entry name" value="RNaseJ_MBL-fold"/>
    <property type="match status" value="1"/>
</dbReference>
<feature type="binding site" evidence="12">
    <location>
        <position position="71"/>
    </location>
    <ligand>
        <name>Zn(2+)</name>
        <dbReference type="ChEBI" id="CHEBI:29105"/>
        <label>1</label>
        <note>catalytic</note>
    </ligand>
</feature>
<dbReference type="GO" id="GO:0004534">
    <property type="term" value="F:5'-3' RNA exonuclease activity"/>
    <property type="evidence" value="ECO:0007669"/>
    <property type="project" value="UniProtKB-UniRule"/>
</dbReference>
<feature type="binding site" evidence="9 11">
    <location>
        <begin position="362"/>
        <end position="366"/>
    </location>
    <ligand>
        <name>substrate</name>
    </ligand>
</feature>
<dbReference type="InterPro" id="IPR041636">
    <property type="entry name" value="RNase_J_C"/>
</dbReference>
<evidence type="ECO:0000256" key="13">
    <source>
        <dbReference type="SAM" id="MobiDB-lite"/>
    </source>
</evidence>
<keyword evidence="5 9" id="KW-0378">Hydrolase</keyword>
<dbReference type="InterPro" id="IPR030854">
    <property type="entry name" value="RNase_J_bac"/>
</dbReference>
<name>A0A4V0ZAG2_9BACT</name>
<feature type="binding site" evidence="12">
    <location>
        <position position="442"/>
    </location>
    <ligand>
        <name>Ca(2+)</name>
        <dbReference type="ChEBI" id="CHEBI:29108"/>
    </ligand>
</feature>
<evidence type="ECO:0000256" key="7">
    <source>
        <dbReference type="ARBA" id="ARBA00022839"/>
    </source>
</evidence>
<keyword evidence="12" id="KW-0106">Calcium</keyword>
<feature type="binding site" evidence="12">
    <location>
        <position position="160"/>
    </location>
    <ligand>
        <name>Zn(2+)</name>
        <dbReference type="ChEBI" id="CHEBI:29105"/>
        <label>1</label>
        <note>catalytic</note>
    </ligand>
</feature>
<keyword evidence="1 9" id="KW-0963">Cytoplasm</keyword>
<evidence type="ECO:0000256" key="3">
    <source>
        <dbReference type="ARBA" id="ARBA00022723"/>
    </source>
</evidence>
<evidence type="ECO:0000256" key="4">
    <source>
        <dbReference type="ARBA" id="ARBA00022759"/>
    </source>
</evidence>
<dbReference type="EC" id="3.1.-.-" evidence="9"/>
<feature type="binding site" evidence="12">
    <location>
        <position position="44"/>
    </location>
    <ligand>
        <name>Ca(2+)</name>
        <dbReference type="ChEBI" id="CHEBI:29108"/>
    </ligand>
</feature>
<feature type="binding site" evidence="12">
    <location>
        <position position="73"/>
    </location>
    <ligand>
        <name>Zn(2+)</name>
        <dbReference type="ChEBI" id="CHEBI:29105"/>
        <label>1</label>
        <note>catalytic</note>
    </ligand>
</feature>
<sequence length="610" mass="68776">MNPTRLVAIGGVQEIGKSSLFVEYKDNIFIVDAGIKFADTAQTGIKGIIPDYSYLAQNKHKIKGLFITHGHEDHIGGVVYLVKQVAFKKIFAPRIAIQYLKLKFEEHKVPSDIEFIEIEKSAVHRFGECWVDFWSAQHSIPDAFGIRINTPNGSIMCTGDFRFDYNPIGESYTDFARLDQIGKEGLTVLLSDSTNAMRPFHSPSENDILKDIEKYIRQATRKVIITAFASNLTRVKAIIELVAKLGKKVATFGRSMVNGVKIGRKLGYINVDNKVLLDKKQVSSVPDKDLVILTTGSQGEQLAALARMSHGKHQSVKIEKGDLIIFSSSPIPGNHMVIELLINRLAKLGADIKENGVDGYLHTSGHAYKHEHDKIFQLTKPKYFIPYHGEYRMSIVHGQSAVRNGVNPNNIFIPEKGRVYNIINQVVSESDEKIDYGPIYIDGHNVLNLNANVIKERQQLAESGFVNICLVIDRPNKNIIGRPSLISRGAFYVKTSLALVNEAKRVAHGAALYYVKNTQNFNIVELKQLIIERLENLFYKEKRRKPIIIPTILYTDDPNDVVLQNSELKFDKKEKTNSKTKSILKNVRSEMFGDQSELEDDIHDDEEDIE</sequence>
<keyword evidence="9" id="KW-0698">rRNA processing</keyword>
<evidence type="ECO:0000256" key="6">
    <source>
        <dbReference type="ARBA" id="ARBA00022833"/>
    </source>
</evidence>
<feature type="binding site" evidence="12">
    <location>
        <position position="69"/>
    </location>
    <ligand>
        <name>Zn(2+)</name>
        <dbReference type="ChEBI" id="CHEBI:29105"/>
        <label>1</label>
        <note>catalytic</note>
    </ligand>
</feature>
<dbReference type="InterPro" id="IPR055132">
    <property type="entry name" value="RNase_J_b_CASP"/>
</dbReference>
<dbReference type="EMBL" id="CP034841">
    <property type="protein sequence ID" value="QBF34592.1"/>
    <property type="molecule type" value="Genomic_DNA"/>
</dbReference>
<evidence type="ECO:0000259" key="14">
    <source>
        <dbReference type="SMART" id="SM00849"/>
    </source>
</evidence>
<dbReference type="InterPro" id="IPR042173">
    <property type="entry name" value="RNase_J_2"/>
</dbReference>
<reference evidence="15 16" key="1">
    <citation type="submission" date="2019-01" db="EMBL/GenBank/DDBJ databases">
        <title>Complete sequence and annotation of the Mycoplasma phocirhinis strain 852T genome.</title>
        <authorList>
            <person name="Frasca S.Jr."/>
            <person name="Kutish G.F."/>
            <person name="Castellanos Gell J."/>
            <person name="Michaels D.L."/>
            <person name="Brown D.R."/>
        </authorList>
    </citation>
    <scope>NUCLEOTIDE SEQUENCE [LARGE SCALE GENOMIC DNA]</scope>
    <source>
        <strain evidence="15 16">852</strain>
    </source>
</reference>
<accession>A0A4V0ZAG2</accession>
<dbReference type="NCBIfam" id="TIGR00649">
    <property type="entry name" value="MG423"/>
    <property type="match status" value="1"/>
</dbReference>
<comment type="similarity">
    <text evidence="9">Belongs to the metallo-beta-lactamase superfamily. RNA-metabolizing metallo-beta-lactamase-like family. Bacterial RNase J subfamily.</text>
</comment>
<organism evidence="15 16">
    <name type="scientific">Mycoplasmopsis phocirhinis</name>
    <dbReference type="NCBI Taxonomy" id="142650"/>
    <lineage>
        <taxon>Bacteria</taxon>
        <taxon>Bacillati</taxon>
        <taxon>Mycoplasmatota</taxon>
        <taxon>Mycoplasmoidales</taxon>
        <taxon>Metamycoplasmataceae</taxon>
        <taxon>Mycoplasmopsis</taxon>
    </lineage>
</organism>
<evidence type="ECO:0000256" key="2">
    <source>
        <dbReference type="ARBA" id="ARBA00022722"/>
    </source>
</evidence>
<feature type="domain" description="Metallo-beta-lactamase" evidence="14">
    <location>
        <begin position="16"/>
        <end position="212"/>
    </location>
</feature>
<keyword evidence="16" id="KW-1185">Reference proteome</keyword>
<comment type="cofactor">
    <cofactor evidence="12">
        <name>Zn(2+)</name>
        <dbReference type="ChEBI" id="CHEBI:29105"/>
    </cofactor>
    <text evidence="12">Binds 2 Zn(2+) ions per subunit. It is not clear if Zn(2+) or Mg(2+) is physiologically important.</text>
</comment>
<dbReference type="Pfam" id="PF07521">
    <property type="entry name" value="RMMBL"/>
    <property type="match status" value="1"/>
</dbReference>
<dbReference type="Pfam" id="PF00753">
    <property type="entry name" value="Lactamase_B"/>
    <property type="match status" value="1"/>
</dbReference>
<evidence type="ECO:0000313" key="16">
    <source>
        <dbReference type="Proteomes" id="UP000289326"/>
    </source>
</evidence>
<protein>
    <recommendedName>
        <fullName evidence="9">Ribonuclease J</fullName>
        <shortName evidence="9">RNase J</shortName>
        <ecNumber evidence="9">3.1.-.-</ecNumber>
    </recommendedName>
</protein>
<feature type="active site" description="Proton donor" evidence="10">
    <location>
        <position position="192"/>
    </location>
</feature>
<dbReference type="RefSeq" id="WP_130429369.1">
    <property type="nucleotide sequence ID" value="NZ_CP034841.1"/>
</dbReference>
<keyword evidence="7 9" id="KW-0269">Exonuclease</keyword>
<evidence type="ECO:0000256" key="11">
    <source>
        <dbReference type="PIRSR" id="PIRSR004803-2"/>
    </source>
</evidence>
<dbReference type="GO" id="GO:0005737">
    <property type="term" value="C:cytoplasm"/>
    <property type="evidence" value="ECO:0007669"/>
    <property type="project" value="UniProtKB-SubCell"/>
</dbReference>
<gene>
    <name evidence="9" type="primary">rnj</name>
    <name evidence="15" type="ORF">EG856_01480</name>
</gene>
<dbReference type="InterPro" id="IPR001279">
    <property type="entry name" value="Metallo-B-lactamas"/>
</dbReference>
<dbReference type="Gene3D" id="3.40.50.10710">
    <property type="entry name" value="Metallo-hydrolase/oxidoreductase"/>
    <property type="match status" value="1"/>
</dbReference>
<keyword evidence="2 9" id="KW-0540">Nuclease</keyword>
<dbReference type="Pfam" id="PF22505">
    <property type="entry name" value="RNase_J_b_CASP"/>
    <property type="match status" value="1"/>
</dbReference>
<dbReference type="AlphaFoldDB" id="A0A4V0ZAG2"/>
<dbReference type="SMART" id="SM00849">
    <property type="entry name" value="Lactamase_B"/>
    <property type="match status" value="1"/>
</dbReference>
<dbReference type="PANTHER" id="PTHR43694">
    <property type="entry name" value="RIBONUCLEASE J"/>
    <property type="match status" value="1"/>
</dbReference>
<dbReference type="GO" id="GO:0006364">
    <property type="term" value="P:rRNA processing"/>
    <property type="evidence" value="ECO:0007669"/>
    <property type="project" value="UniProtKB-UniRule"/>
</dbReference>
<feature type="binding site" evidence="12">
    <location>
        <position position="388"/>
    </location>
    <ligand>
        <name>Zn(2+)</name>
        <dbReference type="ChEBI" id="CHEBI:29105"/>
        <label>1</label>
        <note>catalytic</note>
    </ligand>
</feature>
<dbReference type="Pfam" id="PF17770">
    <property type="entry name" value="RNase_J_C"/>
    <property type="match status" value="1"/>
</dbReference>
<keyword evidence="3 12" id="KW-0479">Metal-binding</keyword>
<dbReference type="PIRSF" id="PIRSF004803">
    <property type="entry name" value="RnjA"/>
    <property type="match status" value="1"/>
</dbReference>
<comment type="subcellular location">
    <subcellularLocation>
        <location evidence="9">Cytoplasm</location>
    </subcellularLocation>
</comment>
<comment type="cofactor">
    <cofactor evidence="12">
        <name>Ca(2+)</name>
        <dbReference type="ChEBI" id="CHEBI:29108"/>
    </cofactor>
    <text evidence="12">Binds 1 Ca(2+) cation per subunit. Seen in 1 crystal structure, it is not clear if it is physiologically important.</text>
</comment>
<dbReference type="GO" id="GO:0004521">
    <property type="term" value="F:RNA endonuclease activity"/>
    <property type="evidence" value="ECO:0007669"/>
    <property type="project" value="UniProtKB-UniRule"/>
</dbReference>
<evidence type="ECO:0000256" key="5">
    <source>
        <dbReference type="ARBA" id="ARBA00022801"/>
    </source>
</evidence>
<evidence type="ECO:0000256" key="10">
    <source>
        <dbReference type="PIRSR" id="PIRSR004803-1"/>
    </source>
</evidence>
<comment type="subunit">
    <text evidence="9">Homodimer, may be a subunit of the RNA degradosome.</text>
</comment>
<feature type="binding site" evidence="12">
    <location>
        <position position="138"/>
    </location>
    <ligand>
        <name>Zn(2+)</name>
        <dbReference type="ChEBI" id="CHEBI:29105"/>
        <label>1</label>
        <note>catalytic</note>
    </ligand>
</feature>
<proteinExistence type="inferred from homology"/>
<comment type="function">
    <text evidence="9">An RNase that has 5'-3' exonuclease and possibly endonuclease activity. Involved in maturation of rRNA and in some organisms also mRNA maturation and/or decay.</text>
</comment>
<feature type="binding site" evidence="11">
    <location>
        <begin position="229"/>
        <end position="231"/>
    </location>
    <ligand>
        <name>substrate</name>
    </ligand>
</feature>
<dbReference type="SUPFAM" id="SSF56281">
    <property type="entry name" value="Metallo-hydrolase/oxidoreductase"/>
    <property type="match status" value="1"/>
</dbReference>
<keyword evidence="8 9" id="KW-0694">RNA-binding</keyword>
<keyword evidence="6 12" id="KW-0862">Zinc</keyword>
<feature type="region of interest" description="Disordered" evidence="13">
    <location>
        <begin position="591"/>
        <end position="610"/>
    </location>
</feature>
<dbReference type="Gene3D" id="3.10.20.580">
    <property type="match status" value="1"/>
</dbReference>
<evidence type="ECO:0000256" key="1">
    <source>
        <dbReference type="ARBA" id="ARBA00022490"/>
    </source>
</evidence>
<dbReference type="HAMAP" id="MF_01491">
    <property type="entry name" value="RNase_J_bact"/>
    <property type="match status" value="1"/>
</dbReference>
<evidence type="ECO:0000313" key="15">
    <source>
        <dbReference type="EMBL" id="QBF34592.1"/>
    </source>
</evidence>
<feature type="binding site" evidence="12">
    <location>
        <position position="74"/>
    </location>
    <ligand>
        <name>Zn(2+)</name>
        <dbReference type="ChEBI" id="CHEBI:29105"/>
        <label>1</label>
        <note>catalytic</note>
    </ligand>
</feature>
<evidence type="ECO:0000256" key="12">
    <source>
        <dbReference type="PIRSR" id="PIRSR004803-3"/>
    </source>
</evidence>
<dbReference type="KEGG" id="mphi:EG856_01480"/>
<dbReference type="PANTHER" id="PTHR43694:SF1">
    <property type="entry name" value="RIBONUCLEASE J"/>
    <property type="match status" value="1"/>
</dbReference>